<dbReference type="InterPro" id="IPR003170">
    <property type="entry name" value="MurB"/>
</dbReference>
<dbReference type="EC" id="1.3.1.98" evidence="5"/>
<dbReference type="InterPro" id="IPR016169">
    <property type="entry name" value="FAD-bd_PCMH_sub2"/>
</dbReference>
<dbReference type="AlphaFoldDB" id="A0AAV9WRL6"/>
<dbReference type="SUPFAM" id="SSF56194">
    <property type="entry name" value="Uridine diphospho-N-Acetylenolpyruvylglucosamine reductase, MurB, C-terminal domain"/>
    <property type="match status" value="1"/>
</dbReference>
<evidence type="ECO:0000256" key="2">
    <source>
        <dbReference type="ARBA" id="ARBA00003921"/>
    </source>
</evidence>
<evidence type="ECO:0000256" key="7">
    <source>
        <dbReference type="ARBA" id="ARBA00022618"/>
    </source>
</evidence>
<evidence type="ECO:0000256" key="15">
    <source>
        <dbReference type="ARBA" id="ARBA00023316"/>
    </source>
</evidence>
<dbReference type="HAMAP" id="MF_00037">
    <property type="entry name" value="MurB"/>
    <property type="match status" value="1"/>
</dbReference>
<comment type="subcellular location">
    <subcellularLocation>
        <location evidence="3">Cytoplasm</location>
    </subcellularLocation>
</comment>
<evidence type="ECO:0000256" key="10">
    <source>
        <dbReference type="ARBA" id="ARBA00022857"/>
    </source>
</evidence>
<dbReference type="GO" id="GO:0008360">
    <property type="term" value="P:regulation of cell shape"/>
    <property type="evidence" value="ECO:0007669"/>
    <property type="project" value="UniProtKB-KW"/>
</dbReference>
<dbReference type="PANTHER" id="PTHR21071:SF4">
    <property type="entry name" value="UDP-N-ACETYLENOLPYRUVOYLGLUCOSAMINE REDUCTASE"/>
    <property type="match status" value="1"/>
</dbReference>
<reference evidence="18 19" key="1">
    <citation type="submission" date="2019-10" db="EMBL/GenBank/DDBJ databases">
        <authorList>
            <person name="Palmer J.M."/>
        </authorList>
    </citation>
    <scope>NUCLEOTIDE SEQUENCE [LARGE SCALE GENOMIC DNA]</scope>
    <source>
        <strain evidence="18 19">TWF694</strain>
    </source>
</reference>
<evidence type="ECO:0000256" key="13">
    <source>
        <dbReference type="ARBA" id="ARBA00023002"/>
    </source>
</evidence>
<keyword evidence="10" id="KW-0521">NADP</keyword>
<dbReference type="SUPFAM" id="SSF56176">
    <property type="entry name" value="FAD-binding/transporter-associated domain-like"/>
    <property type="match status" value="1"/>
</dbReference>
<dbReference type="NCBIfam" id="TIGR00179">
    <property type="entry name" value="murB"/>
    <property type="match status" value="1"/>
</dbReference>
<keyword evidence="9" id="KW-0274">FAD</keyword>
<sequence length="343" mass="38504">MSTLHVRSNVSLGHHSSMCLGGYASYAADIHTTQDILLAISYASQHHRPIVIIGHGTNIIWRDCGLNGLLLINKILHYEEEPIDDDVVHVRIGAGEVWDTVVSRAVSSGLTGIEALSLIPGTAGATPVQNVGAYGQEISDVLVHLEAYDFSIGQFVTISGEDCRFGYRTSRFKTFDKWRFIITKLTLRLRKGRMVEPFYPSLKLHLENNKVEPTPQNVRDAVIAIRQKKLPDPAVFPNCGSFFANPIIDKVLYEGLKRRYGLVPSWPANTNKIKISAAWLIEQVGYKGFKDDNGMGTWMEQPLVVVNYDAMRTEQPLEFTDRIKEKVKDEFGILLEREPEIIP</sequence>
<keyword evidence="6" id="KW-0963">Cytoplasm</keyword>
<keyword evidence="15" id="KW-0961">Cell wall biogenesis/degradation</keyword>
<dbReference type="GO" id="GO:0005829">
    <property type="term" value="C:cytosol"/>
    <property type="evidence" value="ECO:0007669"/>
    <property type="project" value="TreeGrafter"/>
</dbReference>
<evidence type="ECO:0000256" key="12">
    <source>
        <dbReference type="ARBA" id="ARBA00022984"/>
    </source>
</evidence>
<comment type="function">
    <text evidence="2">Cell wall formation.</text>
</comment>
<dbReference type="NCBIfam" id="NF010478">
    <property type="entry name" value="PRK13903.1"/>
    <property type="match status" value="1"/>
</dbReference>
<gene>
    <name evidence="18" type="ORF">TWF694_006118</name>
</gene>
<evidence type="ECO:0000256" key="4">
    <source>
        <dbReference type="ARBA" id="ARBA00004752"/>
    </source>
</evidence>
<dbReference type="InterPro" id="IPR016167">
    <property type="entry name" value="FAD-bd_PCMH_sub1"/>
</dbReference>
<dbReference type="GO" id="GO:0051301">
    <property type="term" value="P:cell division"/>
    <property type="evidence" value="ECO:0007669"/>
    <property type="project" value="UniProtKB-KW"/>
</dbReference>
<keyword evidence="19" id="KW-1185">Reference proteome</keyword>
<dbReference type="Gene3D" id="3.30.465.10">
    <property type="match status" value="1"/>
</dbReference>
<evidence type="ECO:0000256" key="6">
    <source>
        <dbReference type="ARBA" id="ARBA00022490"/>
    </source>
</evidence>
<keyword evidence="7" id="KW-0132">Cell division</keyword>
<keyword evidence="8" id="KW-0285">Flavoprotein</keyword>
<dbReference type="GO" id="GO:0071555">
    <property type="term" value="P:cell wall organization"/>
    <property type="evidence" value="ECO:0007669"/>
    <property type="project" value="UniProtKB-KW"/>
</dbReference>
<proteinExistence type="inferred from homology"/>
<evidence type="ECO:0000256" key="3">
    <source>
        <dbReference type="ARBA" id="ARBA00004496"/>
    </source>
</evidence>
<evidence type="ECO:0000256" key="14">
    <source>
        <dbReference type="ARBA" id="ARBA00023306"/>
    </source>
</evidence>
<dbReference type="Proteomes" id="UP001365542">
    <property type="component" value="Unassembled WGS sequence"/>
</dbReference>
<keyword evidence="13" id="KW-0560">Oxidoreductase</keyword>
<dbReference type="PANTHER" id="PTHR21071">
    <property type="entry name" value="UDP-N-ACETYLENOLPYRUVOYLGLUCOSAMINE REDUCTASE"/>
    <property type="match status" value="1"/>
</dbReference>
<dbReference type="InterPro" id="IPR036318">
    <property type="entry name" value="FAD-bd_PCMH-like_sf"/>
</dbReference>
<keyword evidence="11" id="KW-0133">Cell shape</keyword>
<evidence type="ECO:0000256" key="11">
    <source>
        <dbReference type="ARBA" id="ARBA00022960"/>
    </source>
</evidence>
<dbReference type="Gene3D" id="3.90.78.10">
    <property type="entry name" value="UDP-N-acetylenolpyruvoylglucosamine reductase, C-terminal domain"/>
    <property type="match status" value="1"/>
</dbReference>
<accession>A0AAV9WRL6</accession>
<feature type="domain" description="FAD-binding PCMH-type" evidence="17">
    <location>
        <begin position="20"/>
        <end position="192"/>
    </location>
</feature>
<dbReference type="InterPro" id="IPR016166">
    <property type="entry name" value="FAD-bd_PCMH"/>
</dbReference>
<protein>
    <recommendedName>
        <fullName evidence="5">UDP-N-acetylmuramate dehydrogenase</fullName>
        <ecNumber evidence="5">1.3.1.98</ecNumber>
    </recommendedName>
</protein>
<evidence type="ECO:0000256" key="9">
    <source>
        <dbReference type="ARBA" id="ARBA00022827"/>
    </source>
</evidence>
<dbReference type="Pfam" id="PF01565">
    <property type="entry name" value="FAD_binding_4"/>
    <property type="match status" value="1"/>
</dbReference>
<dbReference type="GO" id="GO:0071949">
    <property type="term" value="F:FAD binding"/>
    <property type="evidence" value="ECO:0007669"/>
    <property type="project" value="InterPro"/>
</dbReference>
<comment type="catalytic activity">
    <reaction evidence="16">
        <text>UDP-N-acetyl-alpha-D-muramate + NADP(+) = UDP-N-acetyl-3-O-(1-carboxyvinyl)-alpha-D-glucosamine + NADPH + H(+)</text>
        <dbReference type="Rhea" id="RHEA:12248"/>
        <dbReference type="ChEBI" id="CHEBI:15378"/>
        <dbReference type="ChEBI" id="CHEBI:57783"/>
        <dbReference type="ChEBI" id="CHEBI:58349"/>
        <dbReference type="ChEBI" id="CHEBI:68483"/>
        <dbReference type="ChEBI" id="CHEBI:70757"/>
        <dbReference type="EC" id="1.3.1.98"/>
    </reaction>
</comment>
<keyword evidence="14" id="KW-0131">Cell cycle</keyword>
<comment type="pathway">
    <text evidence="4">Cell wall biogenesis; peptidoglycan biosynthesis.</text>
</comment>
<dbReference type="EMBL" id="JAVHJO010000019">
    <property type="protein sequence ID" value="KAK6523226.1"/>
    <property type="molecule type" value="Genomic_DNA"/>
</dbReference>
<dbReference type="Pfam" id="PF02873">
    <property type="entry name" value="MurB_C"/>
    <property type="match status" value="1"/>
</dbReference>
<dbReference type="InterPro" id="IPR011601">
    <property type="entry name" value="MurB_C"/>
</dbReference>
<dbReference type="GO" id="GO:0008762">
    <property type="term" value="F:UDP-N-acetylmuramate dehydrogenase activity"/>
    <property type="evidence" value="ECO:0007669"/>
    <property type="project" value="UniProtKB-EC"/>
</dbReference>
<evidence type="ECO:0000259" key="17">
    <source>
        <dbReference type="PROSITE" id="PS51387"/>
    </source>
</evidence>
<dbReference type="Gene3D" id="3.30.43.10">
    <property type="entry name" value="Uridine Diphospho-n-acetylenolpyruvylglucosamine Reductase, domain 2"/>
    <property type="match status" value="1"/>
</dbReference>
<evidence type="ECO:0000313" key="18">
    <source>
        <dbReference type="EMBL" id="KAK6523226.1"/>
    </source>
</evidence>
<dbReference type="InterPro" id="IPR006094">
    <property type="entry name" value="Oxid_FAD_bind_N"/>
</dbReference>
<keyword evidence="12" id="KW-0573">Peptidoglycan synthesis</keyword>
<comment type="cofactor">
    <cofactor evidence="1">
        <name>FAD</name>
        <dbReference type="ChEBI" id="CHEBI:57692"/>
    </cofactor>
</comment>
<evidence type="ECO:0000256" key="8">
    <source>
        <dbReference type="ARBA" id="ARBA00022630"/>
    </source>
</evidence>
<evidence type="ECO:0000313" key="19">
    <source>
        <dbReference type="Proteomes" id="UP001365542"/>
    </source>
</evidence>
<dbReference type="InterPro" id="IPR036635">
    <property type="entry name" value="MurB_C_sf"/>
</dbReference>
<evidence type="ECO:0000256" key="5">
    <source>
        <dbReference type="ARBA" id="ARBA00012518"/>
    </source>
</evidence>
<evidence type="ECO:0000256" key="16">
    <source>
        <dbReference type="ARBA" id="ARBA00048914"/>
    </source>
</evidence>
<name>A0AAV9WRL6_9PEZI</name>
<dbReference type="PROSITE" id="PS51387">
    <property type="entry name" value="FAD_PCMH"/>
    <property type="match status" value="1"/>
</dbReference>
<dbReference type="NCBIfam" id="NF000755">
    <property type="entry name" value="PRK00046.1"/>
    <property type="match status" value="1"/>
</dbReference>
<organism evidence="18 19">
    <name type="scientific">Orbilia ellipsospora</name>
    <dbReference type="NCBI Taxonomy" id="2528407"/>
    <lineage>
        <taxon>Eukaryota</taxon>
        <taxon>Fungi</taxon>
        <taxon>Dikarya</taxon>
        <taxon>Ascomycota</taxon>
        <taxon>Pezizomycotina</taxon>
        <taxon>Orbiliomycetes</taxon>
        <taxon>Orbiliales</taxon>
        <taxon>Orbiliaceae</taxon>
        <taxon>Orbilia</taxon>
    </lineage>
</organism>
<evidence type="ECO:0000256" key="1">
    <source>
        <dbReference type="ARBA" id="ARBA00001974"/>
    </source>
</evidence>
<comment type="caution">
    <text evidence="18">The sequence shown here is derived from an EMBL/GenBank/DDBJ whole genome shotgun (WGS) entry which is preliminary data.</text>
</comment>